<dbReference type="Proteomes" id="UP001226020">
    <property type="component" value="Unassembled WGS sequence"/>
</dbReference>
<dbReference type="RefSeq" id="WP_306352434.1">
    <property type="nucleotide sequence ID" value="NZ_JASAWV010000033.1"/>
</dbReference>
<accession>A0AAW8CCD1</accession>
<protein>
    <submittedName>
        <fullName evidence="1">CRISPR-associated protein Csx16</fullName>
    </submittedName>
</protein>
<evidence type="ECO:0000313" key="1">
    <source>
        <dbReference type="EMBL" id="MDP8149471.1"/>
    </source>
</evidence>
<gene>
    <name evidence="1" type="primary">csx16</name>
    <name evidence="1" type="ORF">QJU57_10365</name>
</gene>
<comment type="caution">
    <text evidence="1">The sequence shown here is derived from an EMBL/GenBank/DDBJ whole genome shotgun (WGS) entry which is preliminary data.</text>
</comment>
<name>A0AAW8CCD1_9PAST</name>
<proteinExistence type="predicted"/>
<organism evidence="1 2">
    <name type="scientific">Phocoenobacter atlanticus subsp. atlanticus</name>
    <dbReference type="NCBI Taxonomy" id="3061285"/>
    <lineage>
        <taxon>Bacteria</taxon>
        <taxon>Pseudomonadati</taxon>
        <taxon>Pseudomonadota</taxon>
        <taxon>Gammaproteobacteria</taxon>
        <taxon>Pasteurellales</taxon>
        <taxon>Pasteurellaceae</taxon>
        <taxon>Phocoenobacter</taxon>
        <taxon>Phocoenobacter atlanticus</taxon>
    </lineage>
</organism>
<sequence length="97" mass="11337">MKTYFVSRHQGAIDWIKTQDIKIDHFIEHLDVDMVKNGDVVIGTLPIHIAAQVCKKEAKFYFLSINVHKEQRGQELNKDELIKQECKLQQFIITEVV</sequence>
<reference evidence="1 2" key="1">
    <citation type="journal article" date="2023" name="Front. Microbiol.">
        <title>Phylogeography and host specificity of Pasteurellaceae pathogenic to sea-farmed fish in the north-east Atlantic.</title>
        <authorList>
            <person name="Gulla S."/>
            <person name="Colquhoun D.J."/>
            <person name="Olsen A.B."/>
            <person name="Spilsberg B."/>
            <person name="Lagesen K."/>
            <person name="Aakesson C.P."/>
            <person name="Strom S."/>
            <person name="Manji F."/>
            <person name="Birkbeck T.H."/>
            <person name="Nilsen H.K."/>
        </authorList>
    </citation>
    <scope>NUCLEOTIDE SEQUENCE [LARGE SCALE GENOMIC DNA]</scope>
    <source>
        <strain evidence="1 2">NVIB3131</strain>
    </source>
</reference>
<dbReference type="NCBIfam" id="TIGR02620">
    <property type="entry name" value="cas_VVA1548"/>
    <property type="match status" value="1"/>
</dbReference>
<keyword evidence="2" id="KW-1185">Reference proteome</keyword>
<dbReference type="InterPro" id="IPR013443">
    <property type="entry name" value="CRISPR-assoc_prot_Csx16"/>
</dbReference>
<dbReference type="Pfam" id="PF09652">
    <property type="entry name" value="Cas_VVA1548"/>
    <property type="match status" value="1"/>
</dbReference>
<evidence type="ECO:0000313" key="2">
    <source>
        <dbReference type="Proteomes" id="UP001226020"/>
    </source>
</evidence>
<dbReference type="EMBL" id="JASAXT010000032">
    <property type="protein sequence ID" value="MDP8149471.1"/>
    <property type="molecule type" value="Genomic_DNA"/>
</dbReference>
<dbReference type="AlphaFoldDB" id="A0AAW8CCD1"/>